<reference evidence="3 4" key="1">
    <citation type="submission" date="2020-08" db="EMBL/GenBank/DDBJ databases">
        <authorList>
            <person name="Koutsovoulos G."/>
            <person name="Danchin GJ E."/>
        </authorList>
    </citation>
    <scope>NUCLEOTIDE SEQUENCE [LARGE SCALE GENOMIC DNA]</scope>
</reference>
<evidence type="ECO:0000313" key="3">
    <source>
        <dbReference type="EMBL" id="CAD2206620.1"/>
    </source>
</evidence>
<accession>A0A6V7Y4M4</accession>
<evidence type="ECO:0000313" key="4">
    <source>
        <dbReference type="Proteomes" id="UP000580250"/>
    </source>
</evidence>
<dbReference type="GO" id="GO:0007264">
    <property type="term" value="P:small GTPase-mediated signal transduction"/>
    <property type="evidence" value="ECO:0007669"/>
    <property type="project" value="InterPro"/>
</dbReference>
<dbReference type="PROSITE" id="PS51651">
    <property type="entry name" value="DOCKER"/>
    <property type="match status" value="1"/>
</dbReference>
<dbReference type="InterPro" id="IPR043162">
    <property type="entry name" value="DOCK_C_lobe_C"/>
</dbReference>
<proteinExistence type="inferred from homology"/>
<dbReference type="InterPro" id="IPR027357">
    <property type="entry name" value="DOCKER_dom"/>
</dbReference>
<organism evidence="3 4">
    <name type="scientific">Meloidogyne enterolobii</name>
    <name type="common">Root-knot nematode worm</name>
    <name type="synonym">Meloidogyne mayaguensis</name>
    <dbReference type="NCBI Taxonomy" id="390850"/>
    <lineage>
        <taxon>Eukaryota</taxon>
        <taxon>Metazoa</taxon>
        <taxon>Ecdysozoa</taxon>
        <taxon>Nematoda</taxon>
        <taxon>Chromadorea</taxon>
        <taxon>Rhabditida</taxon>
        <taxon>Tylenchina</taxon>
        <taxon>Tylenchomorpha</taxon>
        <taxon>Tylenchoidea</taxon>
        <taxon>Meloidogynidae</taxon>
        <taxon>Meloidogyninae</taxon>
        <taxon>Meloidogyne</taxon>
    </lineage>
</organism>
<evidence type="ECO:0000256" key="1">
    <source>
        <dbReference type="PROSITE-ProRule" id="PRU00984"/>
    </source>
</evidence>
<feature type="domain" description="DOCKER" evidence="2">
    <location>
        <begin position="1"/>
        <end position="160"/>
    </location>
</feature>
<dbReference type="Gene3D" id="1.20.58.740">
    <property type="match status" value="1"/>
</dbReference>
<dbReference type="PANTHER" id="PTHR23317">
    <property type="entry name" value="DEDICATOR OF CYTOKINESIS DOCK"/>
    <property type="match status" value="1"/>
</dbReference>
<dbReference type="PANTHER" id="PTHR23317:SF26">
    <property type="entry name" value="ZIZIMIN, ISOFORM K"/>
    <property type="match status" value="1"/>
</dbReference>
<sequence length="160" mass="18240">MAYNSHTNIWTFIQEEKLIDNNVDENEQEMARTALRRLILTVESPFPNTRRRQKIVQTEENILSPLELACECLIFKAGQIRRILTAADIPRSHYGIHDKETLKRLDLKQLQLFLQGSVSPTVNAGLLAYAESFTSPAQKQRYGKNGIGRLVVAFKTLIAE</sequence>
<dbReference type="AlphaFoldDB" id="A0A6V7Y4M4"/>
<dbReference type="InterPro" id="IPR046773">
    <property type="entry name" value="DOCKER_Lobe_C"/>
</dbReference>
<comment type="similarity">
    <text evidence="1">Belongs to the DOCK family.</text>
</comment>
<name>A0A6V7Y4M4_MELEN</name>
<dbReference type="OrthoDB" id="47328at2759"/>
<dbReference type="Proteomes" id="UP000580250">
    <property type="component" value="Unassembled WGS sequence"/>
</dbReference>
<comment type="caution">
    <text evidence="3">The sequence shown here is derived from an EMBL/GenBank/DDBJ whole genome shotgun (WGS) entry which is preliminary data.</text>
</comment>
<dbReference type="EMBL" id="CAJEWN010003129">
    <property type="protein sequence ID" value="CAD2206620.1"/>
    <property type="molecule type" value="Genomic_DNA"/>
</dbReference>
<protein>
    <recommendedName>
        <fullName evidence="2">DOCKER domain-containing protein</fullName>
    </recommendedName>
</protein>
<dbReference type="GO" id="GO:0005085">
    <property type="term" value="F:guanyl-nucleotide exchange factor activity"/>
    <property type="evidence" value="ECO:0007669"/>
    <property type="project" value="InterPro"/>
</dbReference>
<dbReference type="InterPro" id="IPR026791">
    <property type="entry name" value="DOCK"/>
</dbReference>
<dbReference type="Pfam" id="PF20421">
    <property type="entry name" value="DHR-2_Lobe_C"/>
    <property type="match status" value="1"/>
</dbReference>
<gene>
    <name evidence="3" type="ORF">MENT_LOCUS60502</name>
</gene>
<evidence type="ECO:0000259" key="2">
    <source>
        <dbReference type="PROSITE" id="PS51651"/>
    </source>
</evidence>